<dbReference type="Gene3D" id="2.60.120.10">
    <property type="entry name" value="Jelly Rolls"/>
    <property type="match status" value="1"/>
</dbReference>
<keyword evidence="6" id="KW-1185">Reference proteome</keyword>
<dbReference type="Gene3D" id="1.10.10.60">
    <property type="entry name" value="Homeodomain-like"/>
    <property type="match status" value="2"/>
</dbReference>
<keyword evidence="2" id="KW-0238">DNA-binding</keyword>
<evidence type="ECO:0000256" key="1">
    <source>
        <dbReference type="ARBA" id="ARBA00023015"/>
    </source>
</evidence>
<dbReference type="PROSITE" id="PS01124">
    <property type="entry name" value="HTH_ARAC_FAMILY_2"/>
    <property type="match status" value="1"/>
</dbReference>
<dbReference type="InterPro" id="IPR037923">
    <property type="entry name" value="HTH-like"/>
</dbReference>
<proteinExistence type="predicted"/>
<dbReference type="RefSeq" id="WP_338396965.1">
    <property type="nucleotide sequence ID" value="NZ_AP025292.1"/>
</dbReference>
<accession>A0ABM7VG95</accession>
<protein>
    <recommendedName>
        <fullName evidence="4">HTH araC/xylS-type domain-containing protein</fullName>
    </recommendedName>
</protein>
<sequence length="291" mass="33357">MSLILKEFNTDSLSTVWGMHLYSFGELFVPAEESKGGVSKNYQHSFWQKGRVLDTFFLVYISEGAGEFQVEDQPLQQVNPGDCLILYPGIRHRYRPLPDKGWREHWVGLSGRSIDQLLSHYKVLGKQQRVPLKEPSVVLGILAQVKQEVLQEREGFQVRACCELQRLLSMIFLQVHQGEVSTSRKDQLLRKAKIRMQEQAVNSAFNMPQLAAELGVSYVWFRKAFRMETGYAPQQYKIGLQIKYAGNLLTRTTMTVKEVAFAAGFDSEAYFCRQFKKVMLKTPSAYRKGAL</sequence>
<evidence type="ECO:0000313" key="6">
    <source>
        <dbReference type="Proteomes" id="UP001354989"/>
    </source>
</evidence>
<dbReference type="InterPro" id="IPR003313">
    <property type="entry name" value="AraC-bd"/>
</dbReference>
<dbReference type="Pfam" id="PF02311">
    <property type="entry name" value="AraC_binding"/>
    <property type="match status" value="1"/>
</dbReference>
<dbReference type="Pfam" id="PF12833">
    <property type="entry name" value="HTH_18"/>
    <property type="match status" value="1"/>
</dbReference>
<dbReference type="PANTHER" id="PTHR43280:SF30">
    <property type="entry name" value="MMSAB OPERON REGULATORY PROTEIN"/>
    <property type="match status" value="1"/>
</dbReference>
<dbReference type="InterPro" id="IPR018060">
    <property type="entry name" value="HTH_AraC"/>
</dbReference>
<reference evidence="5 6" key="1">
    <citation type="submission" date="2021-12" db="EMBL/GenBank/DDBJ databases">
        <title>Genome sequencing of bacteria with rrn-lacking chromosome and rrn-plasmid.</title>
        <authorList>
            <person name="Anda M."/>
            <person name="Iwasaki W."/>
        </authorList>
    </citation>
    <scope>NUCLEOTIDE SEQUENCE [LARGE SCALE GENOMIC DNA]</scope>
    <source>
        <strain evidence="5 6">NBRC 101262</strain>
    </source>
</reference>
<evidence type="ECO:0000313" key="5">
    <source>
        <dbReference type="EMBL" id="BDC99717.1"/>
    </source>
</evidence>
<dbReference type="Proteomes" id="UP001354989">
    <property type="component" value="Chromosome"/>
</dbReference>
<evidence type="ECO:0000259" key="4">
    <source>
        <dbReference type="PROSITE" id="PS01124"/>
    </source>
</evidence>
<keyword evidence="3" id="KW-0804">Transcription</keyword>
<evidence type="ECO:0000256" key="2">
    <source>
        <dbReference type="ARBA" id="ARBA00023125"/>
    </source>
</evidence>
<dbReference type="InterPro" id="IPR014710">
    <property type="entry name" value="RmlC-like_jellyroll"/>
</dbReference>
<dbReference type="SUPFAM" id="SSF51215">
    <property type="entry name" value="Regulatory protein AraC"/>
    <property type="match status" value="1"/>
</dbReference>
<dbReference type="PRINTS" id="PR00032">
    <property type="entry name" value="HTHARAC"/>
</dbReference>
<name>A0ABM7VG95_9BACT</name>
<dbReference type="InterPro" id="IPR020449">
    <property type="entry name" value="Tscrpt_reg_AraC-type_HTH"/>
</dbReference>
<dbReference type="SMART" id="SM00342">
    <property type="entry name" value="HTH_ARAC"/>
    <property type="match status" value="1"/>
</dbReference>
<gene>
    <name evidence="5" type="ORF">PEPS_19980</name>
</gene>
<organism evidence="5 6">
    <name type="scientific">Persicobacter psychrovividus</name>
    <dbReference type="NCBI Taxonomy" id="387638"/>
    <lineage>
        <taxon>Bacteria</taxon>
        <taxon>Pseudomonadati</taxon>
        <taxon>Bacteroidota</taxon>
        <taxon>Cytophagia</taxon>
        <taxon>Cytophagales</taxon>
        <taxon>Persicobacteraceae</taxon>
        <taxon>Persicobacter</taxon>
    </lineage>
</organism>
<keyword evidence="1" id="KW-0805">Transcription regulation</keyword>
<dbReference type="SUPFAM" id="SSF46689">
    <property type="entry name" value="Homeodomain-like"/>
    <property type="match status" value="1"/>
</dbReference>
<dbReference type="PANTHER" id="PTHR43280">
    <property type="entry name" value="ARAC-FAMILY TRANSCRIPTIONAL REGULATOR"/>
    <property type="match status" value="1"/>
</dbReference>
<dbReference type="InterPro" id="IPR009057">
    <property type="entry name" value="Homeodomain-like_sf"/>
</dbReference>
<feature type="domain" description="HTH araC/xylS-type" evidence="4">
    <location>
        <begin position="190"/>
        <end position="289"/>
    </location>
</feature>
<evidence type="ECO:0000256" key="3">
    <source>
        <dbReference type="ARBA" id="ARBA00023163"/>
    </source>
</evidence>
<dbReference type="EMBL" id="AP025292">
    <property type="protein sequence ID" value="BDC99717.1"/>
    <property type="molecule type" value="Genomic_DNA"/>
</dbReference>